<sequence>MLRENYSDNKWQVTVVIALGILILLRFALSTRLPVYIISDSPHDDAWVVKRALYILQGRWLGPYDQFTLIKGPFSPLLMAFASAVGVTFTGLNTALYCFACVVFVAAVRPLIKSQWLLVFCFGVLLFNPLSYAIETGQRIYRNGIGQWEILLIFACLIAVFLRRDEEWKKLLKWVLVAGLTLGAFFLTREDAAWIYPFVFGAVIFTVAVFLLEKKGARKKVLLFVLPLVIAWSVSGLAALANYARYGALLVNDRNGGNYAKVAGDLHAIAPNEEEDRFYRSEIEKGRYFNIYVSTMEKALAASPTLNSASQPIRASIRQWAGWGEHNNGQLWTDHMLFALRDGVREAGYYRSLPETEAFFGKVHQELQAAFENGSLAKQGGFSVSPLIKRVHVSDVGKSLSLMPQATLDIIGFRGASAEVRPATGNHIQSFSLIAGGEHITSRDGIIGAGWAFAVDDRIRLNAGLYQQDVLVATVPFVAGKDVFSAFNFKYKNAELSRFSFDIDKYGLQSGVSMRFYDQNGKLFWELPLEKELAVGNPAACGGKEGVFHYCFDRLTRADEPSLRGYYDKLVKRANRVIRVYQELMPYVSVLACLAYLAATISLVRDARKKQAMNSFPVWLLLTGVATTFALFVFSMCLITATSFHALHYLYTAPAYILHLMFCVVSVAWGGDAFLEMAKRSGLVRPGARVRS</sequence>
<organism evidence="2 3">
    <name type="scientific">Hylemonella gracilis str. Niagara R</name>
    <dbReference type="NCBI Taxonomy" id="1458275"/>
    <lineage>
        <taxon>Bacteria</taxon>
        <taxon>Pseudomonadati</taxon>
        <taxon>Pseudomonadota</taxon>
        <taxon>Betaproteobacteria</taxon>
        <taxon>Burkholderiales</taxon>
        <taxon>Comamonadaceae</taxon>
        <taxon>Hylemonella</taxon>
    </lineage>
</organism>
<dbReference type="Proteomes" id="UP000023268">
    <property type="component" value="Unassembled WGS sequence"/>
</dbReference>
<feature type="transmembrane region" description="Helical" evidence="1">
    <location>
        <begin position="77"/>
        <end position="104"/>
    </location>
</feature>
<feature type="transmembrane region" description="Helical" evidence="1">
    <location>
        <begin position="194"/>
        <end position="212"/>
    </location>
</feature>
<comment type="caution">
    <text evidence="2">The sequence shown here is derived from an EMBL/GenBank/DDBJ whole genome shotgun (WGS) entry which is preliminary data.</text>
</comment>
<keyword evidence="1" id="KW-0812">Transmembrane</keyword>
<proteinExistence type="predicted"/>
<dbReference type="STRING" id="1458275.AZ34_04170"/>
<feature type="transmembrane region" description="Helical" evidence="1">
    <location>
        <begin position="12"/>
        <end position="29"/>
    </location>
</feature>
<evidence type="ECO:0000256" key="1">
    <source>
        <dbReference type="SAM" id="Phobius"/>
    </source>
</evidence>
<dbReference type="OrthoDB" id="447058at2"/>
<dbReference type="eggNOG" id="ENOG502ZD50">
    <property type="taxonomic scope" value="Bacteria"/>
</dbReference>
<evidence type="ECO:0000313" key="3">
    <source>
        <dbReference type="Proteomes" id="UP000023268"/>
    </source>
</evidence>
<feature type="transmembrane region" description="Helical" evidence="1">
    <location>
        <begin position="653"/>
        <end position="675"/>
    </location>
</feature>
<gene>
    <name evidence="2" type="ORF">AZ34_04170</name>
</gene>
<feature type="transmembrane region" description="Helical" evidence="1">
    <location>
        <begin position="221"/>
        <end position="244"/>
    </location>
</feature>
<protein>
    <submittedName>
        <fullName evidence="2">Uncharacterized protein</fullName>
    </submittedName>
</protein>
<dbReference type="RefSeq" id="WP_035605081.1">
    <property type="nucleotide sequence ID" value="NZ_JEMG01000001.1"/>
</dbReference>
<accession>A0A016XLR5</accession>
<feature type="transmembrane region" description="Helical" evidence="1">
    <location>
        <begin position="171"/>
        <end position="188"/>
    </location>
</feature>
<name>A0A016XLR5_9BURK</name>
<dbReference type="AlphaFoldDB" id="A0A016XLR5"/>
<dbReference type="EMBL" id="JEMG01000001">
    <property type="protein sequence ID" value="EYC52786.1"/>
    <property type="molecule type" value="Genomic_DNA"/>
</dbReference>
<reference evidence="2 3" key="1">
    <citation type="submission" date="2014-02" db="EMBL/GenBank/DDBJ databases">
        <title>Draft Genome of Hylemonella gracilis isolated from the Niagara River.</title>
        <authorList>
            <person name="Pawlowski D.R."/>
            <person name="Koudelka G.B."/>
        </authorList>
    </citation>
    <scope>NUCLEOTIDE SEQUENCE [LARGE SCALE GENOMIC DNA]</scope>
    <source>
        <strain evidence="2 3">Niagara R</strain>
    </source>
</reference>
<feature type="transmembrane region" description="Helical" evidence="1">
    <location>
        <begin position="140"/>
        <end position="162"/>
    </location>
</feature>
<keyword evidence="1" id="KW-1133">Transmembrane helix</keyword>
<keyword evidence="1" id="KW-0472">Membrane</keyword>
<feature type="transmembrane region" description="Helical" evidence="1">
    <location>
        <begin position="584"/>
        <end position="604"/>
    </location>
</feature>
<feature type="transmembrane region" description="Helical" evidence="1">
    <location>
        <begin position="616"/>
        <end position="641"/>
    </location>
</feature>
<feature type="transmembrane region" description="Helical" evidence="1">
    <location>
        <begin position="116"/>
        <end position="134"/>
    </location>
</feature>
<evidence type="ECO:0000313" key="2">
    <source>
        <dbReference type="EMBL" id="EYC52786.1"/>
    </source>
</evidence>